<reference evidence="1 2" key="1">
    <citation type="submission" date="2020-08" db="EMBL/GenBank/DDBJ databases">
        <title>The Agave Microbiome: Exploring the role of microbial communities in plant adaptations to desert environments.</title>
        <authorList>
            <person name="Partida-Martinez L.P."/>
        </authorList>
    </citation>
    <scope>NUCLEOTIDE SEQUENCE [LARGE SCALE GENOMIC DNA]</scope>
    <source>
        <strain evidence="1 2">RAS26</strain>
    </source>
</reference>
<dbReference type="InterPro" id="IPR036513">
    <property type="entry name" value="STAS_dom_sf"/>
</dbReference>
<dbReference type="EMBL" id="JACHVX010000011">
    <property type="protein sequence ID" value="MBB2925512.1"/>
    <property type="molecule type" value="Genomic_DNA"/>
</dbReference>
<protein>
    <submittedName>
        <fullName evidence="1">Anti-anti-sigma regulatory factor</fullName>
    </submittedName>
</protein>
<dbReference type="Gene3D" id="3.30.750.24">
    <property type="entry name" value="STAS domain"/>
    <property type="match status" value="1"/>
</dbReference>
<name>A0A7W4UJW7_9CELL</name>
<accession>A0A7W4UJW7</accession>
<evidence type="ECO:0000313" key="1">
    <source>
        <dbReference type="EMBL" id="MBB2925512.1"/>
    </source>
</evidence>
<gene>
    <name evidence="1" type="ORF">FHR80_004459</name>
</gene>
<reference evidence="1 2" key="2">
    <citation type="submission" date="2020-08" db="EMBL/GenBank/DDBJ databases">
        <authorList>
            <person name="Partida-Martinez L."/>
            <person name="Huntemann M."/>
            <person name="Clum A."/>
            <person name="Wang J."/>
            <person name="Palaniappan K."/>
            <person name="Ritter S."/>
            <person name="Chen I.-M."/>
            <person name="Stamatis D."/>
            <person name="Reddy T."/>
            <person name="O'Malley R."/>
            <person name="Daum C."/>
            <person name="Shapiro N."/>
            <person name="Ivanova N."/>
            <person name="Kyrpides N."/>
            <person name="Woyke T."/>
        </authorList>
    </citation>
    <scope>NUCLEOTIDE SEQUENCE [LARGE SCALE GENOMIC DNA]</scope>
    <source>
        <strain evidence="1 2">RAS26</strain>
    </source>
</reference>
<dbReference type="RefSeq" id="WP_183298222.1">
    <property type="nucleotide sequence ID" value="NZ_JACHVX010000011.1"/>
</dbReference>
<sequence length="124" mass="12579">MQTPSPSLSRAPLTFTGLSLSRTTDGLLVTFTGECDVLLQDALDGVLTAVHDAGLPVEVDLGDVTFFGAWGVHALLALRAAAPGAELTVHDASPLVHLALDACAVTLPGTAGAAHALRSLGGQR</sequence>
<evidence type="ECO:0000313" key="2">
    <source>
        <dbReference type="Proteomes" id="UP000518206"/>
    </source>
</evidence>
<dbReference type="SUPFAM" id="SSF52091">
    <property type="entry name" value="SpoIIaa-like"/>
    <property type="match status" value="1"/>
</dbReference>
<comment type="caution">
    <text evidence="1">The sequence shown here is derived from an EMBL/GenBank/DDBJ whole genome shotgun (WGS) entry which is preliminary data.</text>
</comment>
<organism evidence="1 2">
    <name type="scientific">Cellulomonas cellasea</name>
    <dbReference type="NCBI Taxonomy" id="43670"/>
    <lineage>
        <taxon>Bacteria</taxon>
        <taxon>Bacillati</taxon>
        <taxon>Actinomycetota</taxon>
        <taxon>Actinomycetes</taxon>
        <taxon>Micrococcales</taxon>
        <taxon>Cellulomonadaceae</taxon>
        <taxon>Cellulomonas</taxon>
    </lineage>
</organism>
<dbReference type="AlphaFoldDB" id="A0A7W4UJW7"/>
<dbReference type="Proteomes" id="UP000518206">
    <property type="component" value="Unassembled WGS sequence"/>
</dbReference>
<proteinExistence type="predicted"/>